<dbReference type="KEGG" id="tps:THAPSDRAFT_2711"/>
<feature type="chain" id="PRO_5002868685" evidence="3">
    <location>
        <begin position="19"/>
        <end position="339"/>
    </location>
</feature>
<organism evidence="4 5">
    <name type="scientific">Thalassiosira pseudonana</name>
    <name type="common">Marine diatom</name>
    <name type="synonym">Cyclotella nana</name>
    <dbReference type="NCBI Taxonomy" id="35128"/>
    <lineage>
        <taxon>Eukaryota</taxon>
        <taxon>Sar</taxon>
        <taxon>Stramenopiles</taxon>
        <taxon>Ochrophyta</taxon>
        <taxon>Bacillariophyta</taxon>
        <taxon>Coscinodiscophyceae</taxon>
        <taxon>Thalassiosirophycidae</taxon>
        <taxon>Thalassiosirales</taxon>
        <taxon>Thalassiosiraceae</taxon>
        <taxon>Thalassiosira</taxon>
    </lineage>
</organism>
<dbReference type="EMBL" id="CM000639">
    <property type="protein sequence ID" value="EED95397.1"/>
    <property type="molecule type" value="Genomic_DNA"/>
</dbReference>
<evidence type="ECO:0000256" key="2">
    <source>
        <dbReference type="SAM" id="MobiDB-lite"/>
    </source>
</evidence>
<dbReference type="InParanoid" id="B8BV50"/>
<gene>
    <name evidence="4" type="ORF">THAPSDRAFT_2711</name>
</gene>
<dbReference type="RefSeq" id="XP_002287954.1">
    <property type="nucleotide sequence ID" value="XM_002287918.1"/>
</dbReference>
<evidence type="ECO:0000313" key="5">
    <source>
        <dbReference type="Proteomes" id="UP000001449"/>
    </source>
</evidence>
<dbReference type="PaxDb" id="35128-Thaps2711"/>
<feature type="signal peptide" evidence="3">
    <location>
        <begin position="1"/>
        <end position="18"/>
    </location>
</feature>
<dbReference type="HOGENOM" id="CLU_820139_0_0_1"/>
<evidence type="ECO:0000313" key="4">
    <source>
        <dbReference type="EMBL" id="EED95397.1"/>
    </source>
</evidence>
<name>B8BV50_THAPS</name>
<proteinExistence type="predicted"/>
<sequence>MVLGRLCLSLSLPFRFSGLKCLISNDLNCDMRRRQRWRMVGQTPKVAQAEGQHEATHNHCHRPSSCDAVDNGRVRSPVATPPSPPNQQSHDAPSPPLVLPIPTSINIECEDDEVSRDSTWFVGISVSGDVGGGIFDQEQPQTQGYKQRRQSDVSGLSYPTAFLAGEEFDDDEGDEEETFFQTEHIQEEEDEHQEDEQCSQPRGEPTYQVQLTKTKLSSRSDSMISVQSSHPSHNKSNHDNEEEVFHQYISQIIELKMKLAMEQAEKDEINLRLKRMTLERDQLQSQLFSVTNIKKDKNSRSHNTSATIGTDALSIDSIACENDHLRSSYRTYMEKLGMV</sequence>
<keyword evidence="5" id="KW-1185">Reference proteome</keyword>
<protein>
    <submittedName>
        <fullName evidence="4">Uncharacterized protein</fullName>
    </submittedName>
</protein>
<keyword evidence="1" id="KW-0175">Coiled coil</keyword>
<dbReference type="AlphaFoldDB" id="B8BV50"/>
<reference evidence="4 5" key="1">
    <citation type="journal article" date="2004" name="Science">
        <title>The genome of the diatom Thalassiosira pseudonana: ecology, evolution, and metabolism.</title>
        <authorList>
            <person name="Armbrust E.V."/>
            <person name="Berges J.A."/>
            <person name="Bowler C."/>
            <person name="Green B.R."/>
            <person name="Martinez D."/>
            <person name="Putnam N.H."/>
            <person name="Zhou S."/>
            <person name="Allen A.E."/>
            <person name="Apt K.E."/>
            <person name="Bechner M."/>
            <person name="Brzezinski M.A."/>
            <person name="Chaal B.K."/>
            <person name="Chiovitti A."/>
            <person name="Davis A.K."/>
            <person name="Demarest M.S."/>
            <person name="Detter J.C."/>
            <person name="Glavina T."/>
            <person name="Goodstein D."/>
            <person name="Hadi M.Z."/>
            <person name="Hellsten U."/>
            <person name="Hildebrand M."/>
            <person name="Jenkins B.D."/>
            <person name="Jurka J."/>
            <person name="Kapitonov V.V."/>
            <person name="Kroger N."/>
            <person name="Lau W.W."/>
            <person name="Lane T.W."/>
            <person name="Larimer F.W."/>
            <person name="Lippmeier J.C."/>
            <person name="Lucas S."/>
            <person name="Medina M."/>
            <person name="Montsant A."/>
            <person name="Obornik M."/>
            <person name="Parker M.S."/>
            <person name="Palenik B."/>
            <person name="Pazour G.J."/>
            <person name="Richardson P.M."/>
            <person name="Rynearson T.A."/>
            <person name="Saito M.A."/>
            <person name="Schwartz D.C."/>
            <person name="Thamatrakoln K."/>
            <person name="Valentin K."/>
            <person name="Vardi A."/>
            <person name="Wilkerson F.P."/>
            <person name="Rokhsar D.S."/>
        </authorList>
    </citation>
    <scope>NUCLEOTIDE SEQUENCE [LARGE SCALE GENOMIC DNA]</scope>
    <source>
        <strain evidence="4 5">CCMP1335</strain>
    </source>
</reference>
<dbReference type="Proteomes" id="UP000001449">
    <property type="component" value="Chromosome 2"/>
</dbReference>
<evidence type="ECO:0000256" key="1">
    <source>
        <dbReference type="SAM" id="Coils"/>
    </source>
</evidence>
<feature type="region of interest" description="Disordered" evidence="2">
    <location>
        <begin position="185"/>
        <end position="240"/>
    </location>
</feature>
<accession>B8BV50</accession>
<feature type="coiled-coil region" evidence="1">
    <location>
        <begin position="252"/>
        <end position="286"/>
    </location>
</feature>
<evidence type="ECO:0000256" key="3">
    <source>
        <dbReference type="SAM" id="SignalP"/>
    </source>
</evidence>
<keyword evidence="3" id="KW-0732">Signal</keyword>
<reference evidence="4 5" key="2">
    <citation type="journal article" date="2008" name="Nature">
        <title>The Phaeodactylum genome reveals the evolutionary history of diatom genomes.</title>
        <authorList>
            <person name="Bowler C."/>
            <person name="Allen A.E."/>
            <person name="Badger J.H."/>
            <person name="Grimwood J."/>
            <person name="Jabbari K."/>
            <person name="Kuo A."/>
            <person name="Maheswari U."/>
            <person name="Martens C."/>
            <person name="Maumus F."/>
            <person name="Otillar R.P."/>
            <person name="Rayko E."/>
            <person name="Salamov A."/>
            <person name="Vandepoele K."/>
            <person name="Beszteri B."/>
            <person name="Gruber A."/>
            <person name="Heijde M."/>
            <person name="Katinka M."/>
            <person name="Mock T."/>
            <person name="Valentin K."/>
            <person name="Verret F."/>
            <person name="Berges J.A."/>
            <person name="Brownlee C."/>
            <person name="Cadoret J.P."/>
            <person name="Chiovitti A."/>
            <person name="Choi C.J."/>
            <person name="Coesel S."/>
            <person name="De Martino A."/>
            <person name="Detter J.C."/>
            <person name="Durkin C."/>
            <person name="Falciatore A."/>
            <person name="Fournet J."/>
            <person name="Haruta M."/>
            <person name="Huysman M.J."/>
            <person name="Jenkins B.D."/>
            <person name="Jiroutova K."/>
            <person name="Jorgensen R.E."/>
            <person name="Joubert Y."/>
            <person name="Kaplan A."/>
            <person name="Kroger N."/>
            <person name="Kroth P.G."/>
            <person name="La Roche J."/>
            <person name="Lindquist E."/>
            <person name="Lommer M."/>
            <person name="Martin-Jezequel V."/>
            <person name="Lopez P.J."/>
            <person name="Lucas S."/>
            <person name="Mangogna M."/>
            <person name="McGinnis K."/>
            <person name="Medlin L.K."/>
            <person name="Montsant A."/>
            <person name="Oudot-Le Secq M.P."/>
            <person name="Napoli C."/>
            <person name="Obornik M."/>
            <person name="Parker M.S."/>
            <person name="Petit J.L."/>
            <person name="Porcel B.M."/>
            <person name="Poulsen N."/>
            <person name="Robison M."/>
            <person name="Rychlewski L."/>
            <person name="Rynearson T.A."/>
            <person name="Schmutz J."/>
            <person name="Shapiro H."/>
            <person name="Siaut M."/>
            <person name="Stanley M."/>
            <person name="Sussman M.R."/>
            <person name="Taylor A.R."/>
            <person name="Vardi A."/>
            <person name="von Dassow P."/>
            <person name="Vyverman W."/>
            <person name="Willis A."/>
            <person name="Wyrwicz L.S."/>
            <person name="Rokhsar D.S."/>
            <person name="Weissenbach J."/>
            <person name="Armbrust E.V."/>
            <person name="Green B.R."/>
            <person name="Van de Peer Y."/>
            <person name="Grigoriev I.V."/>
        </authorList>
    </citation>
    <scope>NUCLEOTIDE SEQUENCE [LARGE SCALE GENOMIC DNA]</scope>
    <source>
        <strain evidence="4 5">CCMP1335</strain>
    </source>
</reference>
<feature type="compositionally biased region" description="Acidic residues" evidence="2">
    <location>
        <begin position="186"/>
        <end position="197"/>
    </location>
</feature>
<feature type="region of interest" description="Disordered" evidence="2">
    <location>
        <begin position="134"/>
        <end position="154"/>
    </location>
</feature>
<feature type="compositionally biased region" description="Polar residues" evidence="2">
    <location>
        <begin position="207"/>
        <end position="231"/>
    </location>
</feature>
<feature type="region of interest" description="Disordered" evidence="2">
    <location>
        <begin position="47"/>
        <end position="98"/>
    </location>
</feature>
<dbReference type="GeneID" id="7443094"/>